<dbReference type="Proteomes" id="UP000562984">
    <property type="component" value="Unassembled WGS sequence"/>
</dbReference>
<accession>A0A849A887</accession>
<organism evidence="2 3">
    <name type="scientific">Nakamurella aerolata</name>
    <dbReference type="NCBI Taxonomy" id="1656892"/>
    <lineage>
        <taxon>Bacteria</taxon>
        <taxon>Bacillati</taxon>
        <taxon>Actinomycetota</taxon>
        <taxon>Actinomycetes</taxon>
        <taxon>Nakamurellales</taxon>
        <taxon>Nakamurellaceae</taxon>
        <taxon>Nakamurella</taxon>
    </lineage>
</organism>
<gene>
    <name evidence="2" type="ORF">HKD39_08905</name>
</gene>
<evidence type="ECO:0000313" key="3">
    <source>
        <dbReference type="Proteomes" id="UP000562984"/>
    </source>
</evidence>
<protein>
    <submittedName>
        <fullName evidence="2">Uncharacterized protein</fullName>
    </submittedName>
</protein>
<reference evidence="2 3" key="1">
    <citation type="submission" date="2020-05" db="EMBL/GenBank/DDBJ databases">
        <title>Nakamurella sp. DB0629 isolated from air conditioner.</title>
        <authorList>
            <person name="Kim D.H."/>
            <person name="Kim D.-U."/>
        </authorList>
    </citation>
    <scope>NUCLEOTIDE SEQUENCE [LARGE SCALE GENOMIC DNA]</scope>
    <source>
        <strain evidence="2 3">DB0629</strain>
    </source>
</reference>
<evidence type="ECO:0000256" key="1">
    <source>
        <dbReference type="SAM" id="MobiDB-lite"/>
    </source>
</evidence>
<evidence type="ECO:0000313" key="2">
    <source>
        <dbReference type="EMBL" id="NNG35826.1"/>
    </source>
</evidence>
<keyword evidence="3" id="KW-1185">Reference proteome</keyword>
<feature type="compositionally biased region" description="Low complexity" evidence="1">
    <location>
        <begin position="38"/>
        <end position="48"/>
    </location>
</feature>
<dbReference type="EMBL" id="JABEND010000004">
    <property type="protein sequence ID" value="NNG35826.1"/>
    <property type="molecule type" value="Genomic_DNA"/>
</dbReference>
<name>A0A849A887_9ACTN</name>
<sequence>MTASRAGGAGVADAGVADAGVADAVGFSGLTMAATTAAQAARTVPARRGAVEGPRPRREARWVSAPAEGKPE</sequence>
<feature type="region of interest" description="Disordered" evidence="1">
    <location>
        <begin position="38"/>
        <end position="72"/>
    </location>
</feature>
<dbReference type="AlphaFoldDB" id="A0A849A887"/>
<comment type="caution">
    <text evidence="2">The sequence shown here is derived from an EMBL/GenBank/DDBJ whole genome shotgun (WGS) entry which is preliminary data.</text>
</comment>
<dbReference type="RefSeq" id="WP_171199523.1">
    <property type="nucleotide sequence ID" value="NZ_JABEND010000004.1"/>
</dbReference>
<proteinExistence type="predicted"/>